<dbReference type="AlphaFoldDB" id="A0A2N5UCA9"/>
<accession>A0A2N5UCA9</accession>
<dbReference type="EMBL" id="PGCI01000179">
    <property type="protein sequence ID" value="PLW35377.1"/>
    <property type="molecule type" value="Genomic_DNA"/>
</dbReference>
<reference evidence="2 3" key="1">
    <citation type="submission" date="2017-11" db="EMBL/GenBank/DDBJ databases">
        <title>De novo assembly and phasing of dikaryotic genomes from two isolates of Puccinia coronata f. sp. avenae, the causal agent of oat crown rust.</title>
        <authorList>
            <person name="Miller M.E."/>
            <person name="Zhang Y."/>
            <person name="Omidvar V."/>
            <person name="Sperschneider J."/>
            <person name="Schwessinger B."/>
            <person name="Raley C."/>
            <person name="Palmer J.M."/>
            <person name="Garnica D."/>
            <person name="Upadhyaya N."/>
            <person name="Rathjen J."/>
            <person name="Taylor J.M."/>
            <person name="Park R.F."/>
            <person name="Dodds P.N."/>
            <person name="Hirsch C.D."/>
            <person name="Kianian S.F."/>
            <person name="Figueroa M."/>
        </authorList>
    </citation>
    <scope>NUCLEOTIDE SEQUENCE [LARGE SCALE GENOMIC DNA]</scope>
    <source>
        <strain evidence="2">12SD80</strain>
    </source>
</reference>
<evidence type="ECO:0000313" key="2">
    <source>
        <dbReference type="EMBL" id="PLW35377.1"/>
    </source>
</evidence>
<organism evidence="2 3">
    <name type="scientific">Puccinia coronata f. sp. avenae</name>
    <dbReference type="NCBI Taxonomy" id="200324"/>
    <lineage>
        <taxon>Eukaryota</taxon>
        <taxon>Fungi</taxon>
        <taxon>Dikarya</taxon>
        <taxon>Basidiomycota</taxon>
        <taxon>Pucciniomycotina</taxon>
        <taxon>Pucciniomycetes</taxon>
        <taxon>Pucciniales</taxon>
        <taxon>Pucciniaceae</taxon>
        <taxon>Puccinia</taxon>
    </lineage>
</organism>
<dbReference type="Proteomes" id="UP000235392">
    <property type="component" value="Unassembled WGS sequence"/>
</dbReference>
<evidence type="ECO:0000256" key="1">
    <source>
        <dbReference type="SAM" id="MobiDB-lite"/>
    </source>
</evidence>
<evidence type="ECO:0000313" key="3">
    <source>
        <dbReference type="Proteomes" id="UP000235392"/>
    </source>
</evidence>
<sequence>MNSSDDLYAIAPTTDRVNEKTACISWGHRGIRKTVITIPLDLNPTNPSVLFSFALLGITHPLKSILTCPSSLPSKYTIDQLATQAPILGIQPVTNHTLQDHNPPSSPQHSSSHSPTH</sequence>
<protein>
    <submittedName>
        <fullName evidence="2">Uncharacterized protein</fullName>
    </submittedName>
</protein>
<feature type="compositionally biased region" description="Low complexity" evidence="1">
    <location>
        <begin position="101"/>
        <end position="117"/>
    </location>
</feature>
<feature type="region of interest" description="Disordered" evidence="1">
    <location>
        <begin position="92"/>
        <end position="117"/>
    </location>
</feature>
<comment type="caution">
    <text evidence="2">The sequence shown here is derived from an EMBL/GenBank/DDBJ whole genome shotgun (WGS) entry which is preliminary data.</text>
</comment>
<proteinExistence type="predicted"/>
<gene>
    <name evidence="2" type="ORF">PCASD_15497</name>
</gene>
<name>A0A2N5UCA9_9BASI</name>